<accession>A0ABP7F5N1</accession>
<reference evidence="2" key="1">
    <citation type="journal article" date="2019" name="Int. J. Syst. Evol. Microbiol.">
        <title>The Global Catalogue of Microorganisms (GCM) 10K type strain sequencing project: providing services to taxonomists for standard genome sequencing and annotation.</title>
        <authorList>
            <consortium name="The Broad Institute Genomics Platform"/>
            <consortium name="The Broad Institute Genome Sequencing Center for Infectious Disease"/>
            <person name="Wu L."/>
            <person name="Ma J."/>
        </authorList>
    </citation>
    <scope>NUCLEOTIDE SEQUENCE [LARGE SCALE GENOMIC DNA]</scope>
    <source>
        <strain evidence="2">JCM 17137</strain>
    </source>
</reference>
<keyword evidence="2" id="KW-1185">Reference proteome</keyword>
<dbReference type="EMBL" id="BAABDD010000003">
    <property type="protein sequence ID" value="GAA3731396.1"/>
    <property type="molecule type" value="Genomic_DNA"/>
</dbReference>
<evidence type="ECO:0008006" key="3">
    <source>
        <dbReference type="Google" id="ProtNLM"/>
    </source>
</evidence>
<name>A0ABP7F5N1_9ACTN</name>
<dbReference type="RefSeq" id="WP_344967772.1">
    <property type="nucleotide sequence ID" value="NZ_BAABDD010000003.1"/>
</dbReference>
<evidence type="ECO:0000313" key="2">
    <source>
        <dbReference type="Proteomes" id="UP001500908"/>
    </source>
</evidence>
<proteinExistence type="predicted"/>
<dbReference type="Proteomes" id="UP001500908">
    <property type="component" value="Unassembled WGS sequence"/>
</dbReference>
<organism evidence="1 2">
    <name type="scientific">Salinactinospora qingdaonensis</name>
    <dbReference type="NCBI Taxonomy" id="702744"/>
    <lineage>
        <taxon>Bacteria</taxon>
        <taxon>Bacillati</taxon>
        <taxon>Actinomycetota</taxon>
        <taxon>Actinomycetes</taxon>
        <taxon>Streptosporangiales</taxon>
        <taxon>Nocardiopsidaceae</taxon>
        <taxon>Salinactinospora</taxon>
    </lineage>
</organism>
<evidence type="ECO:0000313" key="1">
    <source>
        <dbReference type="EMBL" id="GAA3731396.1"/>
    </source>
</evidence>
<comment type="caution">
    <text evidence="1">The sequence shown here is derived from an EMBL/GenBank/DDBJ whole genome shotgun (WGS) entry which is preliminary data.</text>
</comment>
<protein>
    <recommendedName>
        <fullName evidence="3">Hint domain-containing protein</fullName>
    </recommendedName>
</protein>
<gene>
    <name evidence="1" type="ORF">GCM10022402_10140</name>
</gene>
<sequence>MVSRTEERRRFTAALLGPSAAPVPDDPSARVARGMLLDVSPHTLSVATAQGEERFVLARDTTCWRGRDVTSTELTPGHDVIIRRNPHSRTVAERVWSDLARVTGVITAYDGELLEVAPGHDRERVRLVIPYRASGRMRVRHHKLEPGYLFDAIGVWENGIVNALLPATSQPPYPAAEAPPPPPVRHRPARVSGMVSWYDPTHGRLPTTDAAATRAGAAYPALDRAGDCGTECDRVKSCVPLPQLSIGATFQLRNDCTGDTAAIPVVACGAAISHFCDRCVTCGFSERGRIAQLTLASYIALGGVPEAGCFNATMTVG</sequence>